<feature type="non-terminal residue" evidence="1">
    <location>
        <position position="1"/>
    </location>
</feature>
<dbReference type="Proteomes" id="UP000095767">
    <property type="component" value="Unassembled WGS sequence"/>
</dbReference>
<evidence type="ECO:0008006" key="3">
    <source>
        <dbReference type="Google" id="ProtNLM"/>
    </source>
</evidence>
<sequence length="33" mass="3896">LLNSWRILHVKRECNAIVNELAHLARRNIHSAF</sequence>
<comment type="caution">
    <text evidence="1">The sequence shown here is derived from an EMBL/GenBank/DDBJ whole genome shotgun (WGS) entry which is preliminary data.</text>
</comment>
<name>A0A1E5W1J9_9POAL</name>
<organism evidence="1 2">
    <name type="scientific">Dichanthelium oligosanthes</name>
    <dbReference type="NCBI Taxonomy" id="888268"/>
    <lineage>
        <taxon>Eukaryota</taxon>
        <taxon>Viridiplantae</taxon>
        <taxon>Streptophyta</taxon>
        <taxon>Embryophyta</taxon>
        <taxon>Tracheophyta</taxon>
        <taxon>Spermatophyta</taxon>
        <taxon>Magnoliopsida</taxon>
        <taxon>Liliopsida</taxon>
        <taxon>Poales</taxon>
        <taxon>Poaceae</taxon>
        <taxon>PACMAD clade</taxon>
        <taxon>Panicoideae</taxon>
        <taxon>Panicodae</taxon>
        <taxon>Paniceae</taxon>
        <taxon>Dichantheliinae</taxon>
        <taxon>Dichanthelium</taxon>
    </lineage>
</organism>
<evidence type="ECO:0000313" key="2">
    <source>
        <dbReference type="Proteomes" id="UP000095767"/>
    </source>
</evidence>
<keyword evidence="2" id="KW-1185">Reference proteome</keyword>
<dbReference type="AlphaFoldDB" id="A0A1E5W1J9"/>
<dbReference type="EMBL" id="LWDX02023854">
    <property type="protein sequence ID" value="OEL31242.1"/>
    <property type="molecule type" value="Genomic_DNA"/>
</dbReference>
<proteinExistence type="predicted"/>
<protein>
    <recommendedName>
        <fullName evidence="3">RNase H type-1 domain-containing protein</fullName>
    </recommendedName>
</protein>
<gene>
    <name evidence="1" type="ORF">BAE44_0007743</name>
</gene>
<accession>A0A1E5W1J9</accession>
<evidence type="ECO:0000313" key="1">
    <source>
        <dbReference type="EMBL" id="OEL31242.1"/>
    </source>
</evidence>
<reference evidence="1 2" key="1">
    <citation type="submission" date="2016-09" db="EMBL/GenBank/DDBJ databases">
        <title>The draft genome of Dichanthelium oligosanthes: A C3 panicoid grass species.</title>
        <authorList>
            <person name="Studer A.J."/>
            <person name="Schnable J.C."/>
            <person name="Brutnell T.P."/>
        </authorList>
    </citation>
    <scope>NUCLEOTIDE SEQUENCE [LARGE SCALE GENOMIC DNA]</scope>
    <source>
        <strain evidence="2">cv. Kellogg 1175</strain>
        <tissue evidence="1">Leaf</tissue>
    </source>
</reference>